<dbReference type="Pfam" id="PF08845">
    <property type="entry name" value="SymE_toxin"/>
    <property type="match status" value="1"/>
</dbReference>
<keyword evidence="3" id="KW-1185">Reference proteome</keyword>
<protein>
    <submittedName>
        <fullName evidence="2">Type I addiction module toxin, SymE family</fullName>
    </submittedName>
</protein>
<dbReference type="GO" id="GO:0003723">
    <property type="term" value="F:RNA binding"/>
    <property type="evidence" value="ECO:0007669"/>
    <property type="project" value="InterPro"/>
</dbReference>
<evidence type="ECO:0000313" key="3">
    <source>
        <dbReference type="Proteomes" id="UP000032568"/>
    </source>
</evidence>
<proteinExistence type="predicted"/>
<dbReference type="GO" id="GO:0016788">
    <property type="term" value="F:hydrolase activity, acting on ester bonds"/>
    <property type="evidence" value="ECO:0007669"/>
    <property type="project" value="InterPro"/>
</dbReference>
<dbReference type="RefSeq" id="WP_044833185.1">
    <property type="nucleotide sequence ID" value="NZ_CP059735.1"/>
</dbReference>
<dbReference type="EMBL" id="CP059735">
    <property type="protein sequence ID" value="WDD98759.1"/>
    <property type="molecule type" value="Genomic_DNA"/>
</dbReference>
<sequence>MADYYHTPEPRSAKAKYPLTRKLTTLETICAPAVRKKGPGFHYTPVNLQPCIFLQGKWLRQAGFPIGGKVVVTVNQGQLTITPAKLPPVSGTGSGQ</sequence>
<organism evidence="2 3">
    <name type="scientific">Thalassomonas actiniarum</name>
    <dbReference type="NCBI Taxonomy" id="485447"/>
    <lineage>
        <taxon>Bacteria</taxon>
        <taxon>Pseudomonadati</taxon>
        <taxon>Pseudomonadota</taxon>
        <taxon>Gammaproteobacteria</taxon>
        <taxon>Alteromonadales</taxon>
        <taxon>Colwelliaceae</taxon>
        <taxon>Thalassomonas</taxon>
    </lineage>
</organism>
<dbReference type="KEGG" id="tact:SG35_026555"/>
<reference evidence="2 3" key="1">
    <citation type="journal article" date="2015" name="Genome Announc.">
        <title>Draft Genome Sequences of Marine Isolates of Thalassomonas viridans and Thalassomonas actiniarum.</title>
        <authorList>
            <person name="Olonade I."/>
            <person name="van Zyl L.J."/>
            <person name="Trindade M."/>
        </authorList>
    </citation>
    <scope>NUCLEOTIDE SEQUENCE [LARGE SCALE GENOMIC DNA]</scope>
    <source>
        <strain evidence="2 3">A5K-106</strain>
    </source>
</reference>
<accession>A0AAE9YR45</accession>
<gene>
    <name evidence="2" type="ORF">SG35_026555</name>
</gene>
<dbReference type="GO" id="GO:0005737">
    <property type="term" value="C:cytoplasm"/>
    <property type="evidence" value="ECO:0007669"/>
    <property type="project" value="InterPro"/>
</dbReference>
<evidence type="ECO:0000313" key="2">
    <source>
        <dbReference type="EMBL" id="WDD98759.1"/>
    </source>
</evidence>
<evidence type="ECO:0000259" key="1">
    <source>
        <dbReference type="Pfam" id="PF08845"/>
    </source>
</evidence>
<dbReference type="GO" id="GO:0016070">
    <property type="term" value="P:RNA metabolic process"/>
    <property type="evidence" value="ECO:0007669"/>
    <property type="project" value="InterPro"/>
</dbReference>
<dbReference type="Proteomes" id="UP000032568">
    <property type="component" value="Chromosome"/>
</dbReference>
<reference evidence="2 3" key="2">
    <citation type="journal article" date="2022" name="Mar. Drugs">
        <title>Bioassay-Guided Fractionation Leads to the Detection of Cholic Acid Generated by the Rare Thalassomonas sp.</title>
        <authorList>
            <person name="Pheiffer F."/>
            <person name="Schneider Y.K."/>
            <person name="Hansen E.H."/>
            <person name="Andersen J.H."/>
            <person name="Isaksson J."/>
            <person name="Busche T."/>
            <person name="R C."/>
            <person name="Kalinowski J."/>
            <person name="Zyl L.V."/>
            <person name="Trindade M."/>
        </authorList>
    </citation>
    <scope>NUCLEOTIDE SEQUENCE [LARGE SCALE GENOMIC DNA]</scope>
    <source>
        <strain evidence="2 3">A5K-106</strain>
    </source>
</reference>
<dbReference type="AlphaFoldDB" id="A0AAE9YR45"/>
<feature type="domain" description="Toxin SymE-like" evidence="1">
    <location>
        <begin position="48"/>
        <end position="83"/>
    </location>
</feature>
<dbReference type="InterPro" id="IPR014944">
    <property type="entry name" value="Toxin_SymE-like"/>
</dbReference>
<name>A0AAE9YR45_9GAMM</name>